<keyword evidence="1 2" id="KW-0732">Signal</keyword>
<dbReference type="RefSeq" id="WP_342632392.1">
    <property type="nucleotide sequence ID" value="NZ_CP152380.1"/>
</dbReference>
<organism evidence="4 5">
    <name type="scientific">Marinobacter alkaliphilus</name>
    <dbReference type="NCBI Taxonomy" id="254719"/>
    <lineage>
        <taxon>Bacteria</taxon>
        <taxon>Pseudomonadati</taxon>
        <taxon>Pseudomonadota</taxon>
        <taxon>Gammaproteobacteria</taxon>
        <taxon>Pseudomonadales</taxon>
        <taxon>Marinobacteraceae</taxon>
        <taxon>Marinobacter</taxon>
    </lineage>
</organism>
<evidence type="ECO:0000313" key="5">
    <source>
        <dbReference type="Proteomes" id="UP001445268"/>
    </source>
</evidence>
<feature type="domain" description="Outer membrane lipoprotein BamD-like" evidence="3">
    <location>
        <begin position="585"/>
        <end position="662"/>
    </location>
</feature>
<dbReference type="SUPFAM" id="SSF48452">
    <property type="entry name" value="TPR-like"/>
    <property type="match status" value="2"/>
</dbReference>
<dbReference type="Pfam" id="PF13525">
    <property type="entry name" value="YfiO"/>
    <property type="match status" value="1"/>
</dbReference>
<dbReference type="Pfam" id="PF13174">
    <property type="entry name" value="TPR_6"/>
    <property type="match status" value="2"/>
</dbReference>
<evidence type="ECO:0000256" key="2">
    <source>
        <dbReference type="SAM" id="SignalP"/>
    </source>
</evidence>
<keyword evidence="5" id="KW-1185">Reference proteome</keyword>
<evidence type="ECO:0000313" key="4">
    <source>
        <dbReference type="EMBL" id="XAF55602.1"/>
    </source>
</evidence>
<reference evidence="4 5" key="1">
    <citation type="submission" date="2024-04" db="EMBL/GenBank/DDBJ databases">
        <title>Marinobacter sp. SBY-1.</title>
        <authorList>
            <person name="Pan C."/>
        </authorList>
    </citation>
    <scope>NUCLEOTIDE SEQUENCE [LARGE SCALE GENOMIC DNA]</scope>
    <source>
        <strain evidence="4 5">SBY-1</strain>
    </source>
</reference>
<feature type="signal peptide" evidence="2">
    <location>
        <begin position="1"/>
        <end position="25"/>
    </location>
</feature>
<sequence length="931" mass="104457">MNRQFMRRLSLAVILISAVPGGSVAAQESFRVELGRDGETLGDMRPVFLKFESRPLPAISPKEVARRYQKLFEKSDEPEVRIDALNRLNNIRDRSGQDIGFSDEQQSAVYEEALASYESILARGSFSGKLDELLYQMAKAHALTGQHEESIQRLRQLMGLYPRSSLVPEARFRIAEAAYNAGEYQEAETGYRQLIEGDGHQDLAMKARYMLGWSQFKQGPAAWNRSAETFMALLDQHLPSEATLLDPPHTGLDMIEDSFRVLALMAARADNSATLAAWLGNRAPVAWPHLLYDRLADLHALEGRFDLAVGINQAFAGNYPEHSAAPDFLAQSVDYWRMAGDTSKAREARADYVARYQSQPKFQELRGQQQALWRDYSRFLGDYHYAAQDWTSAAGYYEVLAGHSGDTGKLLHLAGDARLQAGNRNKALENYRSAAYGARGGGQQRYPDAAEAGWAAIKVLKSTLEESAAGAARGVLAELSSEEQQFGKTFTQDPRLSGLRADLANRWYEVGAYDEALAYARSTLVLESAKTEERYATWLVTARVRQRTGEFGLEERAWRQALLLVDSEPDLATTPDEPEQIREQLATAIYRQGERAAASGDTAVAVAHFQRVNSVVPNTEIAIRARFDASNALLKASEWQTAINELNRFRLDYPAHELTEEVSEKLVYAYHESRQPLKAAGELMAASERAQEPWPLKLRAAALYHQAGELPERNALYMDWLAVAPDPDAAADHVQQQTMRHRLIESGVDSVRQQKAMVTREAASQWHSEETLLWAGKAALALGASVAQEFAAIRLEHPLERALERKQKAMEQAQAYFLEAESFAGETVASEVLYRRAELYRTLAADLMASEVPSELNELEAMQYQMLLEEEAWPLEERAMELHSRNHGRIASQGFDEWIGQSLEALAVMHPGRYDRELRWMSWNMEENEGA</sequence>
<evidence type="ECO:0000259" key="3">
    <source>
        <dbReference type="Pfam" id="PF13525"/>
    </source>
</evidence>
<dbReference type="EMBL" id="CP152380">
    <property type="protein sequence ID" value="XAF55602.1"/>
    <property type="molecule type" value="Genomic_DNA"/>
</dbReference>
<protein>
    <submittedName>
        <fullName evidence="4">Outer membrane protein assembly factor BamD</fullName>
    </submittedName>
</protein>
<dbReference type="InterPro" id="IPR019734">
    <property type="entry name" value="TPR_rpt"/>
</dbReference>
<dbReference type="Proteomes" id="UP001445268">
    <property type="component" value="Chromosome"/>
</dbReference>
<dbReference type="InterPro" id="IPR011990">
    <property type="entry name" value="TPR-like_helical_dom_sf"/>
</dbReference>
<gene>
    <name evidence="4" type="primary">bamD</name>
    <name evidence="4" type="ORF">AAGT77_08735</name>
</gene>
<dbReference type="InterPro" id="IPR039565">
    <property type="entry name" value="BamD-like"/>
</dbReference>
<name>A0ABZ3E7E9_9GAMM</name>
<accession>A0ABZ3E7E9</accession>
<dbReference type="Gene3D" id="1.25.40.10">
    <property type="entry name" value="Tetratricopeptide repeat domain"/>
    <property type="match status" value="3"/>
</dbReference>
<proteinExistence type="predicted"/>
<feature type="chain" id="PRO_5045664041" evidence="2">
    <location>
        <begin position="26"/>
        <end position="931"/>
    </location>
</feature>
<evidence type="ECO:0000256" key="1">
    <source>
        <dbReference type="ARBA" id="ARBA00022729"/>
    </source>
</evidence>